<dbReference type="SUPFAM" id="SSF55961">
    <property type="entry name" value="Bet v1-like"/>
    <property type="match status" value="1"/>
</dbReference>
<dbReference type="Pfam" id="PF10604">
    <property type="entry name" value="Polyketide_cyc2"/>
    <property type="match status" value="1"/>
</dbReference>
<dbReference type="CDD" id="cd07812">
    <property type="entry name" value="SRPBCC"/>
    <property type="match status" value="1"/>
</dbReference>
<name>A0ABQ3UT51_9CHLR</name>
<sequence>MGLTICPATVVAAPVESVWELLSEPTLYDEWWDAHTERIVPEGKASPGQVLHAHTRALGRRWKVALRIEAVKPEKHQIQATTLWQSVCGF</sequence>
<protein>
    <recommendedName>
        <fullName evidence="3">SRPBCC domain-containing protein</fullName>
    </recommendedName>
</protein>
<dbReference type="RefSeq" id="WP_201372419.1">
    <property type="nucleotide sequence ID" value="NZ_BNJG01000002.1"/>
</dbReference>
<dbReference type="InterPro" id="IPR019587">
    <property type="entry name" value="Polyketide_cyclase/dehydratase"/>
</dbReference>
<gene>
    <name evidence="1" type="ORF">KSB_42470</name>
</gene>
<comment type="caution">
    <text evidence="1">The sequence shown here is derived from an EMBL/GenBank/DDBJ whole genome shotgun (WGS) entry which is preliminary data.</text>
</comment>
<accession>A0ABQ3UT51</accession>
<evidence type="ECO:0000313" key="1">
    <source>
        <dbReference type="EMBL" id="GHO55772.1"/>
    </source>
</evidence>
<dbReference type="Proteomes" id="UP000654345">
    <property type="component" value="Unassembled WGS sequence"/>
</dbReference>
<keyword evidence="2" id="KW-1185">Reference proteome</keyword>
<reference evidence="1 2" key="1">
    <citation type="journal article" date="2021" name="Int. J. Syst. Evol. Microbiol.">
        <title>Reticulibacter mediterranei gen. nov., sp. nov., within the new family Reticulibacteraceae fam. nov., and Ktedonospora formicarum gen. nov., sp. nov., Ktedonobacter robiniae sp. nov., Dictyobacter formicarum sp. nov. and Dictyobacter arantiisoli sp. nov., belonging to the class Ktedonobacteria.</title>
        <authorList>
            <person name="Yabe S."/>
            <person name="Zheng Y."/>
            <person name="Wang C.M."/>
            <person name="Sakai Y."/>
            <person name="Abe K."/>
            <person name="Yokota A."/>
            <person name="Donadio S."/>
            <person name="Cavaletti L."/>
            <person name="Monciardini P."/>
        </authorList>
    </citation>
    <scope>NUCLEOTIDE SEQUENCE [LARGE SCALE GENOMIC DNA]</scope>
    <source>
        <strain evidence="1 2">SOSP1-30</strain>
    </source>
</reference>
<proteinExistence type="predicted"/>
<dbReference type="Gene3D" id="3.30.530.20">
    <property type="match status" value="1"/>
</dbReference>
<organism evidence="1 2">
    <name type="scientific">Ktedonobacter robiniae</name>
    <dbReference type="NCBI Taxonomy" id="2778365"/>
    <lineage>
        <taxon>Bacteria</taxon>
        <taxon>Bacillati</taxon>
        <taxon>Chloroflexota</taxon>
        <taxon>Ktedonobacteria</taxon>
        <taxon>Ktedonobacterales</taxon>
        <taxon>Ktedonobacteraceae</taxon>
        <taxon>Ktedonobacter</taxon>
    </lineage>
</organism>
<dbReference type="InterPro" id="IPR023393">
    <property type="entry name" value="START-like_dom_sf"/>
</dbReference>
<evidence type="ECO:0008006" key="3">
    <source>
        <dbReference type="Google" id="ProtNLM"/>
    </source>
</evidence>
<evidence type="ECO:0000313" key="2">
    <source>
        <dbReference type="Proteomes" id="UP000654345"/>
    </source>
</evidence>
<dbReference type="EMBL" id="BNJG01000002">
    <property type="protein sequence ID" value="GHO55772.1"/>
    <property type="molecule type" value="Genomic_DNA"/>
</dbReference>